<dbReference type="PANTHER" id="PTHR46706:SF7">
    <property type="entry name" value="GROUNDHOG (HEDGEHOG-LIKE FAMILY)-RELATED"/>
    <property type="match status" value="1"/>
</dbReference>
<dbReference type="InterPro" id="IPR003586">
    <property type="entry name" value="Hint_dom_C"/>
</dbReference>
<dbReference type="InterPro" id="IPR003587">
    <property type="entry name" value="Hint_dom_N"/>
</dbReference>
<dbReference type="CDD" id="cd00081">
    <property type="entry name" value="Hint"/>
    <property type="match status" value="1"/>
</dbReference>
<feature type="domain" description="Hint" evidence="3">
    <location>
        <begin position="869"/>
        <end position="980"/>
    </location>
</feature>
<reference evidence="4" key="1">
    <citation type="submission" date="2023-07" db="EMBL/GenBank/DDBJ databases">
        <authorList>
            <consortium name="CYATHOMIX"/>
        </authorList>
    </citation>
    <scope>NUCLEOTIDE SEQUENCE</scope>
    <source>
        <strain evidence="4">N/A</strain>
    </source>
</reference>
<evidence type="ECO:0000259" key="3">
    <source>
        <dbReference type="SMART" id="SM00306"/>
    </source>
</evidence>
<dbReference type="Pfam" id="PF01079">
    <property type="entry name" value="Hint"/>
    <property type="match status" value="1"/>
</dbReference>
<dbReference type="Gene3D" id="2.170.16.10">
    <property type="entry name" value="Hedgehog/Intein (Hint) domain"/>
    <property type="match status" value="1"/>
</dbReference>
<dbReference type="InterPro" id="IPR052140">
    <property type="entry name" value="Dev_Signal_Hedgehog-like"/>
</dbReference>
<gene>
    <name evidence="4" type="ORF">CYNAS_LOCUS1715</name>
</gene>
<dbReference type="PANTHER" id="PTHR46706">
    <property type="entry name" value="PROTEIN QUA-1-RELATED"/>
    <property type="match status" value="1"/>
</dbReference>
<dbReference type="AlphaFoldDB" id="A0AA36GD81"/>
<evidence type="ECO:0000256" key="1">
    <source>
        <dbReference type="SAM" id="MobiDB-lite"/>
    </source>
</evidence>
<keyword evidence="5" id="KW-1185">Reference proteome</keyword>
<proteinExistence type="predicted"/>
<accession>A0AA36GD81</accession>
<feature type="domain" description="Hint" evidence="2">
    <location>
        <begin position="981"/>
        <end position="1025"/>
    </location>
</feature>
<dbReference type="Pfam" id="PF04155">
    <property type="entry name" value="Ground-like"/>
    <property type="match status" value="5"/>
</dbReference>
<name>A0AA36GD81_CYLNA</name>
<evidence type="ECO:0000259" key="2">
    <source>
        <dbReference type="SMART" id="SM00305"/>
    </source>
</evidence>
<protein>
    <submittedName>
        <fullName evidence="4">Uncharacterized protein</fullName>
    </submittedName>
</protein>
<dbReference type="Proteomes" id="UP001176961">
    <property type="component" value="Unassembled WGS sequence"/>
</dbReference>
<feature type="region of interest" description="Disordered" evidence="1">
    <location>
        <begin position="805"/>
        <end position="825"/>
    </location>
</feature>
<dbReference type="PROSITE" id="PS50817">
    <property type="entry name" value="INTEIN_N_TER"/>
    <property type="match status" value="1"/>
</dbReference>
<dbReference type="SMART" id="SM00305">
    <property type="entry name" value="HintC"/>
    <property type="match status" value="1"/>
</dbReference>
<dbReference type="GO" id="GO:0016539">
    <property type="term" value="P:intein-mediated protein splicing"/>
    <property type="evidence" value="ECO:0007669"/>
    <property type="project" value="InterPro"/>
</dbReference>
<dbReference type="SUPFAM" id="SSF51294">
    <property type="entry name" value="Hedgehog/intein (Hint) domain"/>
    <property type="match status" value="1"/>
</dbReference>
<comment type="caution">
    <text evidence="4">The sequence shown here is derived from an EMBL/GenBank/DDBJ whole genome shotgun (WGS) entry which is preliminary data.</text>
</comment>
<sequence length="1081" mass="121853">MTRTRVLSEKDVVVKLITTITKPALVALIYDNNRVSAISDFRSRQRKFDAYPAQCISAGEDGPYSLAGNLCCDSSIPRIIDKQLTATDGIGAISRTIQDRIQSRFNRTFEVVISASDFVINTYYAGPQQCKFETDLYFVALYETPVQYDLFDANTETFLASFNSRDPLGWKQAPLAQLDEDHLEATALAPPTNTARPTRSSHFNSTLTYSPAFRLPEAAFPGCWRESFLPDPNVPYLFSSEECCDAHLDGLMREVALRFENAPHLGDTAKIIQRRLQLVYKKSFEVIMSKANFAISSYYQGHSSCKVHEGGYYYLAYQTPVQYDIFDHVRENYLASIDAEEPLGAIKPANTRGELPDVRMEPSAGDDLSIQPDVHEARALLYESAGADEKTANRVLNALELNDNAFEEEDDFATATSIGGFHVGGNRSFGDVMSWDKRRLPFGTHCNKKDRTGDKCCSGALFETMSDAFYELSSSPKFATTSAGNIASLIQKRAQLRFKQSFEVIVSTSNFSIASYGFGDQTCKYKERGFTVIAYATPIQYDISDKEAEEYYASVSSQDELGATQPSLPGQRPFHTLLRTYDRGDREGFPVGSHCGAERAGSRCCSLDLFTSMQRSYNELIRRDDFDPYDLRRIARALQYNAEGDLGHSVEVIVSTDDFAISSAYSGDNTCKYRVDRYYLMTYASPKQYPLYTDIHEDSGPAVFLDCPQTLEELDGEVCCDGTLQYEITHAIAEAKQNRSRANPRAMTAAVSGRVQKRFGTTFETVVSKSDFTWRTHRYSRHTCKIDSQGYHALAYETNKARYVEPEGDGGEQAFEKESQPSLRKGKGRAKAYQANILGANLPVLVTQQYAVDVVEQNYEVTYPVLQYDYCFSTDTWVTTPEGKKRMDELQVGDYVLTANLTAAYFSPVTLWMHREPDVTTNFVTIMTEYGKMLALTPGHLIFRTECEEFYDDSVNELPANREAVYAEQLRVGDCVYLLYKDGFRKQKLQDISITQRRGVYSPLTLNGRIIVNDMLASCYSDVNHPLLQTSYFMLLDDIRKEISALFGSWSDSWLNQMIDRPFGSQISKEMFKLIMPYASL</sequence>
<dbReference type="GO" id="GO:0016540">
    <property type="term" value="P:protein autoprocessing"/>
    <property type="evidence" value="ECO:0007669"/>
    <property type="project" value="InterPro"/>
</dbReference>
<dbReference type="InterPro" id="IPR036844">
    <property type="entry name" value="Hint_dom_sf"/>
</dbReference>
<evidence type="ECO:0000313" key="4">
    <source>
        <dbReference type="EMBL" id="CAJ0589732.1"/>
    </source>
</evidence>
<dbReference type="SMART" id="SM00306">
    <property type="entry name" value="HintN"/>
    <property type="match status" value="1"/>
</dbReference>
<evidence type="ECO:0000313" key="5">
    <source>
        <dbReference type="Proteomes" id="UP001176961"/>
    </source>
</evidence>
<dbReference type="InterPro" id="IPR001767">
    <property type="entry name" value="Hedgehog_Hint"/>
</dbReference>
<dbReference type="EMBL" id="CATQJL010000001">
    <property type="protein sequence ID" value="CAJ0589732.1"/>
    <property type="molecule type" value="Genomic_DNA"/>
</dbReference>
<dbReference type="InterPro" id="IPR006141">
    <property type="entry name" value="Intein_N"/>
</dbReference>
<dbReference type="InterPro" id="IPR007284">
    <property type="entry name" value="Ground-like_dom"/>
</dbReference>
<organism evidence="4 5">
    <name type="scientific">Cylicocyclus nassatus</name>
    <name type="common">Nematode worm</name>
    <dbReference type="NCBI Taxonomy" id="53992"/>
    <lineage>
        <taxon>Eukaryota</taxon>
        <taxon>Metazoa</taxon>
        <taxon>Ecdysozoa</taxon>
        <taxon>Nematoda</taxon>
        <taxon>Chromadorea</taxon>
        <taxon>Rhabditida</taxon>
        <taxon>Rhabditina</taxon>
        <taxon>Rhabditomorpha</taxon>
        <taxon>Strongyloidea</taxon>
        <taxon>Strongylidae</taxon>
        <taxon>Cylicocyclus</taxon>
    </lineage>
</organism>